<dbReference type="EnsemblPlants" id="ORUFI01G26750.1">
    <property type="protein sequence ID" value="ORUFI01G26750.1"/>
    <property type="gene ID" value="ORUFI01G26750"/>
</dbReference>
<feature type="compositionally biased region" description="Low complexity" evidence="1">
    <location>
        <begin position="86"/>
        <end position="101"/>
    </location>
</feature>
<reference evidence="2" key="2">
    <citation type="submission" date="2015-06" db="UniProtKB">
        <authorList>
            <consortium name="EnsemblPlants"/>
        </authorList>
    </citation>
    <scope>IDENTIFICATION</scope>
</reference>
<evidence type="ECO:0000313" key="3">
    <source>
        <dbReference type="Proteomes" id="UP000008022"/>
    </source>
</evidence>
<protein>
    <submittedName>
        <fullName evidence="2">Uncharacterized protein</fullName>
    </submittedName>
</protein>
<accession>A0A0E0MZQ9</accession>
<dbReference type="Gramene" id="ORUFI01G26750.1">
    <property type="protein sequence ID" value="ORUFI01G26750.1"/>
    <property type="gene ID" value="ORUFI01G26750"/>
</dbReference>
<evidence type="ECO:0000313" key="2">
    <source>
        <dbReference type="EnsemblPlants" id="ORUFI01G26750.1"/>
    </source>
</evidence>
<feature type="compositionally biased region" description="Polar residues" evidence="1">
    <location>
        <begin position="63"/>
        <end position="79"/>
    </location>
</feature>
<proteinExistence type="predicted"/>
<feature type="region of interest" description="Disordered" evidence="1">
    <location>
        <begin position="1"/>
        <end position="149"/>
    </location>
</feature>
<keyword evidence="3" id="KW-1185">Reference proteome</keyword>
<dbReference type="AlphaFoldDB" id="A0A0E0MZQ9"/>
<name>A0A0E0MZQ9_ORYRU</name>
<feature type="compositionally biased region" description="Pro residues" evidence="1">
    <location>
        <begin position="124"/>
        <end position="135"/>
    </location>
</feature>
<dbReference type="Proteomes" id="UP000008022">
    <property type="component" value="Unassembled WGS sequence"/>
</dbReference>
<evidence type="ECO:0000256" key="1">
    <source>
        <dbReference type="SAM" id="MobiDB-lite"/>
    </source>
</evidence>
<organism evidence="2 3">
    <name type="scientific">Oryza rufipogon</name>
    <name type="common">Brownbeard rice</name>
    <name type="synonym">Asian wild rice</name>
    <dbReference type="NCBI Taxonomy" id="4529"/>
    <lineage>
        <taxon>Eukaryota</taxon>
        <taxon>Viridiplantae</taxon>
        <taxon>Streptophyta</taxon>
        <taxon>Embryophyta</taxon>
        <taxon>Tracheophyta</taxon>
        <taxon>Spermatophyta</taxon>
        <taxon>Magnoliopsida</taxon>
        <taxon>Liliopsida</taxon>
        <taxon>Poales</taxon>
        <taxon>Poaceae</taxon>
        <taxon>BOP clade</taxon>
        <taxon>Oryzoideae</taxon>
        <taxon>Oryzeae</taxon>
        <taxon>Oryzinae</taxon>
        <taxon>Oryza</taxon>
    </lineage>
</organism>
<feature type="compositionally biased region" description="Low complexity" evidence="1">
    <location>
        <begin position="26"/>
        <end position="42"/>
    </location>
</feature>
<feature type="compositionally biased region" description="Polar residues" evidence="1">
    <location>
        <begin position="1"/>
        <end position="18"/>
    </location>
</feature>
<reference evidence="3" key="1">
    <citation type="submission" date="2013-06" db="EMBL/GenBank/DDBJ databases">
        <authorList>
            <person name="Zhao Q."/>
        </authorList>
    </citation>
    <scope>NUCLEOTIDE SEQUENCE</scope>
    <source>
        <strain evidence="3">cv. W1943</strain>
    </source>
</reference>
<sequence length="149" mass="15944">MTNSHPNPTKNSPLTNNPRGARRRPPSGCYPSSSLPSPCASSWRHRPSAQQKLAALLRAGSSRRCNPSSSFPLSMRQQPTQPPFLTAAADATAAPRTDATASSERQRRCSLPPRGRRYHSHGTCPPPPPPPPLPLARPAATLSVTGDKN</sequence>
<dbReference type="HOGENOM" id="CLU_1771009_0_0_1"/>